<dbReference type="PANTHER" id="PTHR43567:SF1">
    <property type="entry name" value="FLAVOREDOXIN"/>
    <property type="match status" value="1"/>
</dbReference>
<feature type="domain" description="Flavin reductase like" evidence="4">
    <location>
        <begin position="17"/>
        <end position="191"/>
    </location>
</feature>
<keyword evidence="2" id="KW-0285">Flavoprotein</keyword>
<dbReference type="SUPFAM" id="SSF50475">
    <property type="entry name" value="FMN-binding split barrel"/>
    <property type="match status" value="1"/>
</dbReference>
<dbReference type="RefSeq" id="WP_327967684.1">
    <property type="nucleotide sequence ID" value="NZ_JARMQG010000110.1"/>
</dbReference>
<comment type="cofactor">
    <cofactor evidence="1">
        <name>FMN</name>
        <dbReference type="ChEBI" id="CHEBI:58210"/>
    </cofactor>
</comment>
<keyword evidence="6" id="KW-1185">Reference proteome</keyword>
<evidence type="ECO:0000313" key="6">
    <source>
        <dbReference type="Proteomes" id="UP001330749"/>
    </source>
</evidence>
<evidence type="ECO:0000256" key="1">
    <source>
        <dbReference type="ARBA" id="ARBA00001917"/>
    </source>
</evidence>
<evidence type="ECO:0000256" key="2">
    <source>
        <dbReference type="ARBA" id="ARBA00022630"/>
    </source>
</evidence>
<reference evidence="5 6" key="1">
    <citation type="submission" date="2023-03" db="EMBL/GenBank/DDBJ databases">
        <title>Bacillus Genome Sequencing.</title>
        <authorList>
            <person name="Dunlap C."/>
        </authorList>
    </citation>
    <scope>NUCLEOTIDE SEQUENCE [LARGE SCALE GENOMIC DNA]</scope>
    <source>
        <strain evidence="5 6">B-14544</strain>
    </source>
</reference>
<dbReference type="InterPro" id="IPR002563">
    <property type="entry name" value="Flavin_Rdtase-like_dom"/>
</dbReference>
<dbReference type="EMBL" id="JARMQG010000110">
    <property type="protein sequence ID" value="MED3562736.1"/>
    <property type="molecule type" value="Genomic_DNA"/>
</dbReference>
<dbReference type="Pfam" id="PF01613">
    <property type="entry name" value="Flavin_Reduct"/>
    <property type="match status" value="1"/>
</dbReference>
<dbReference type="InterPro" id="IPR052174">
    <property type="entry name" value="Flavoredoxin"/>
</dbReference>
<dbReference type="PANTHER" id="PTHR43567">
    <property type="entry name" value="FLAVOREDOXIN-RELATED-RELATED"/>
    <property type="match status" value="1"/>
</dbReference>
<evidence type="ECO:0000313" key="5">
    <source>
        <dbReference type="EMBL" id="MED3562736.1"/>
    </source>
</evidence>
<name>A0ABU6NB81_9BACI</name>
<evidence type="ECO:0000256" key="3">
    <source>
        <dbReference type="ARBA" id="ARBA00038054"/>
    </source>
</evidence>
<organism evidence="5 6">
    <name type="scientific">Bacillus xiapuensis</name>
    <dbReference type="NCBI Taxonomy" id="2014075"/>
    <lineage>
        <taxon>Bacteria</taxon>
        <taxon>Bacillati</taxon>
        <taxon>Bacillota</taxon>
        <taxon>Bacilli</taxon>
        <taxon>Bacillales</taxon>
        <taxon>Bacillaceae</taxon>
        <taxon>Bacillus</taxon>
    </lineage>
</organism>
<protein>
    <submittedName>
        <fullName evidence="5">Flavin reductase</fullName>
    </submittedName>
</protein>
<gene>
    <name evidence="5" type="ORF">P4447_09725</name>
</gene>
<comment type="caution">
    <text evidence="5">The sequence shown here is derived from an EMBL/GenBank/DDBJ whole genome shotgun (WGS) entry which is preliminary data.</text>
</comment>
<dbReference type="Gene3D" id="2.30.110.10">
    <property type="entry name" value="Electron Transport, Fmn-binding Protein, Chain A"/>
    <property type="match status" value="1"/>
</dbReference>
<proteinExistence type="inferred from homology"/>
<comment type="similarity">
    <text evidence="3">Belongs to the flavoredoxin family.</text>
</comment>
<sequence length="203" mass="22705">MKNLIESTIISPKILYYGTPVILLNTLNQDGTTNISPISSSWALGNNIILGIATSGKAFGNLQTHPECVINIPNPALWENVERLAPFTGKNPVPDFKKEIGFSFKKEKYFASGLSELDSNIVAPSRIMECPIQIEARILNIRVLDYAQMFAIIESEAIVVHAHAEILKDTNHIDPTKWSPLIYNFRHYYGLGEELGKTFRSET</sequence>
<dbReference type="InterPro" id="IPR012349">
    <property type="entry name" value="Split_barrel_FMN-bd"/>
</dbReference>
<dbReference type="Proteomes" id="UP001330749">
    <property type="component" value="Unassembled WGS sequence"/>
</dbReference>
<evidence type="ECO:0000259" key="4">
    <source>
        <dbReference type="Pfam" id="PF01613"/>
    </source>
</evidence>
<accession>A0ABU6NB81</accession>